<proteinExistence type="predicted"/>
<dbReference type="OrthoDB" id="2121326at2759"/>
<evidence type="ECO:0000313" key="2">
    <source>
        <dbReference type="RefSeq" id="XP_008446845.1"/>
    </source>
</evidence>
<protein>
    <submittedName>
        <fullName evidence="2">Thioredoxin-like 3-2, chloroplastic isoform X1</fullName>
    </submittedName>
</protein>
<dbReference type="RefSeq" id="XP_008446845.1">
    <property type="nucleotide sequence ID" value="XM_008448623.3"/>
</dbReference>
<dbReference type="GO" id="GO:0009570">
    <property type="term" value="C:chloroplast stroma"/>
    <property type="evidence" value="ECO:0007669"/>
    <property type="project" value="InterPro"/>
</dbReference>
<dbReference type="Gene3D" id="3.40.30.10">
    <property type="entry name" value="Glutaredoxin"/>
    <property type="match status" value="1"/>
</dbReference>
<dbReference type="InParanoid" id="A0A1S3BG29"/>
<dbReference type="SMR" id="A0A1S3BG29"/>
<reference evidence="2" key="1">
    <citation type="submission" date="2025-08" db="UniProtKB">
        <authorList>
            <consortium name="RefSeq"/>
        </authorList>
    </citation>
    <scope>IDENTIFICATION</scope>
    <source>
        <tissue evidence="2">Stem</tissue>
    </source>
</reference>
<dbReference type="AlphaFoldDB" id="A0A1S3BG29"/>
<dbReference type="KEGG" id="cmo:103489448"/>
<keyword evidence="1" id="KW-1185">Reference proteome</keyword>
<accession>A0A1S3BG29</accession>
<dbReference type="PANTHER" id="PTHR47192:SF4">
    <property type="entry name" value="THIOREDOXIN-LIKE 3-2, CHLOROPLASTIC"/>
    <property type="match status" value="1"/>
</dbReference>
<gene>
    <name evidence="2" type="primary">LOC103489448</name>
</gene>
<dbReference type="InterPro" id="IPR036249">
    <property type="entry name" value="Thioredoxin-like_sf"/>
</dbReference>
<dbReference type="SUPFAM" id="SSF52833">
    <property type="entry name" value="Thioredoxin-like"/>
    <property type="match status" value="1"/>
</dbReference>
<dbReference type="eggNOG" id="KOG0907">
    <property type="taxonomic scope" value="Eukaryota"/>
</dbReference>
<dbReference type="GeneID" id="103489448"/>
<name>A0A1S3BG29_CUCME</name>
<dbReference type="PANTHER" id="PTHR47192">
    <property type="entry name" value="THIOREDOXIN-LIKE 3-2, CHLOROPLASTIC"/>
    <property type="match status" value="1"/>
</dbReference>
<dbReference type="InterPro" id="IPR044253">
    <property type="entry name" value="WCRKC1/2"/>
</dbReference>
<evidence type="ECO:0000313" key="1">
    <source>
        <dbReference type="Proteomes" id="UP001652600"/>
    </source>
</evidence>
<dbReference type="Proteomes" id="UP001652600">
    <property type="component" value="Chromosome 10"/>
</dbReference>
<sequence>MVKALPLHLGIVKSFPKFDSSFDLPPSPQLLSARLPGSGFNRLPLSRKFPPIFQKVSATGEKTSLLGAWTQDSALQFRDESPVSIELKSISSELEFDKAIADAEERNELVILVWMANWCRNYIYLKPQLERLAADYYPSMCLMNCRLQFYCIDVNMVPHKLVVRAGLAVGLEVMTTSTSLREWFSLDTVLELLFTMEIRACVSLPSGTFPTCSLDIGDSRHKMPAIQLWKDGKKQDEVVGLYKAYLVVNDVRKMIERELTDE</sequence>
<organism evidence="1 2">
    <name type="scientific">Cucumis melo</name>
    <name type="common">Muskmelon</name>
    <dbReference type="NCBI Taxonomy" id="3656"/>
    <lineage>
        <taxon>Eukaryota</taxon>
        <taxon>Viridiplantae</taxon>
        <taxon>Streptophyta</taxon>
        <taxon>Embryophyta</taxon>
        <taxon>Tracheophyta</taxon>
        <taxon>Spermatophyta</taxon>
        <taxon>Magnoliopsida</taxon>
        <taxon>eudicotyledons</taxon>
        <taxon>Gunneridae</taxon>
        <taxon>Pentapetalae</taxon>
        <taxon>rosids</taxon>
        <taxon>fabids</taxon>
        <taxon>Cucurbitales</taxon>
        <taxon>Cucurbitaceae</taxon>
        <taxon>Benincaseae</taxon>
        <taxon>Cucumis</taxon>
    </lineage>
</organism>